<dbReference type="EMBL" id="CH991544">
    <property type="protein sequence ID" value="EDQ92158.1"/>
    <property type="molecule type" value="Genomic_DNA"/>
</dbReference>
<evidence type="ECO:0000313" key="3">
    <source>
        <dbReference type="Proteomes" id="UP000001357"/>
    </source>
</evidence>
<feature type="transmembrane region" description="Helical" evidence="1">
    <location>
        <begin position="120"/>
        <end position="139"/>
    </location>
</feature>
<feature type="transmembrane region" description="Helical" evidence="1">
    <location>
        <begin position="55"/>
        <end position="74"/>
    </location>
</feature>
<keyword evidence="3" id="KW-1185">Reference proteome</keyword>
<keyword evidence="1" id="KW-1133">Transmembrane helix</keyword>
<feature type="transmembrane region" description="Helical" evidence="1">
    <location>
        <begin position="187"/>
        <end position="210"/>
    </location>
</feature>
<evidence type="ECO:0000313" key="2">
    <source>
        <dbReference type="EMBL" id="EDQ92158.1"/>
    </source>
</evidence>
<feature type="transmembrane region" description="Helical" evidence="1">
    <location>
        <begin position="81"/>
        <end position="100"/>
    </location>
</feature>
<gene>
    <name evidence="2" type="ORF">MONBRDRAFT_35950</name>
</gene>
<feature type="transmembrane region" description="Helical" evidence="1">
    <location>
        <begin position="159"/>
        <end position="181"/>
    </location>
</feature>
<keyword evidence="1" id="KW-0472">Membrane</keyword>
<evidence type="ECO:0000256" key="1">
    <source>
        <dbReference type="SAM" id="Phobius"/>
    </source>
</evidence>
<keyword evidence="1" id="KW-0812">Transmembrane</keyword>
<accession>A9UST3</accession>
<proteinExistence type="predicted"/>
<dbReference type="AlphaFoldDB" id="A9UST3"/>
<dbReference type="Proteomes" id="UP000001357">
    <property type="component" value="Unassembled WGS sequence"/>
</dbReference>
<feature type="transmembrane region" description="Helical" evidence="1">
    <location>
        <begin position="231"/>
        <end position="252"/>
    </location>
</feature>
<protein>
    <submittedName>
        <fullName evidence="2">Uncharacterized protein</fullName>
    </submittedName>
</protein>
<dbReference type="GeneID" id="5888447"/>
<dbReference type="KEGG" id="mbr:MONBRDRAFT_35950"/>
<dbReference type="RefSeq" id="XP_001743444.1">
    <property type="nucleotide sequence ID" value="XM_001743392.1"/>
</dbReference>
<name>A9UST3_MONBE</name>
<reference evidence="2 3" key="1">
    <citation type="journal article" date="2008" name="Nature">
        <title>The genome of the choanoflagellate Monosiga brevicollis and the origin of metazoans.</title>
        <authorList>
            <consortium name="JGI Sequencing"/>
            <person name="King N."/>
            <person name="Westbrook M.J."/>
            <person name="Young S.L."/>
            <person name="Kuo A."/>
            <person name="Abedin M."/>
            <person name="Chapman J."/>
            <person name="Fairclough S."/>
            <person name="Hellsten U."/>
            <person name="Isogai Y."/>
            <person name="Letunic I."/>
            <person name="Marr M."/>
            <person name="Pincus D."/>
            <person name="Putnam N."/>
            <person name="Rokas A."/>
            <person name="Wright K.J."/>
            <person name="Zuzow R."/>
            <person name="Dirks W."/>
            <person name="Good M."/>
            <person name="Goodstein D."/>
            <person name="Lemons D."/>
            <person name="Li W."/>
            <person name="Lyons J.B."/>
            <person name="Morris A."/>
            <person name="Nichols S."/>
            <person name="Richter D.J."/>
            <person name="Salamov A."/>
            <person name="Bork P."/>
            <person name="Lim W.A."/>
            <person name="Manning G."/>
            <person name="Miller W.T."/>
            <person name="McGinnis W."/>
            <person name="Shapiro H."/>
            <person name="Tjian R."/>
            <person name="Grigoriev I.V."/>
            <person name="Rokhsar D."/>
        </authorList>
    </citation>
    <scope>NUCLEOTIDE SEQUENCE [LARGE SCALE GENOMIC DNA]</scope>
    <source>
        <strain evidence="3">MX1 / ATCC 50154</strain>
    </source>
</reference>
<sequence>MANDRLPLSASKQRIFERRMTRSTAIAVAMIVCGAVLLGSAAVQGAVTKMTKAHSVHIGTTGAQPFTLLVWGSADLHAGAVVTMFMSVFTAVASLIAIIAFQDYSKHATFQINLTETLGWIIIGATALVTIGVASAADLDSRAIMGTHFTGKRAASMRVATMCQMGFSLAVLLLTLPLPFTMQDVDALAVTAMVASFLAAFLGFFASIRSARHVNCKTWSSDVDTLRFERAWGLSVGCHCLCLLASGLHAYFSAQIIADCLRDDTAPGYFRPSCDGDVGVLAGILPHLVNTIAVLALGVTSIIASVRIAIVTEILLDDDENIPDAITLHSVRLRQP</sequence>
<dbReference type="InParanoid" id="A9UST3"/>
<organism evidence="2 3">
    <name type="scientific">Monosiga brevicollis</name>
    <name type="common">Choanoflagellate</name>
    <dbReference type="NCBI Taxonomy" id="81824"/>
    <lineage>
        <taxon>Eukaryota</taxon>
        <taxon>Choanoflagellata</taxon>
        <taxon>Craspedida</taxon>
        <taxon>Salpingoecidae</taxon>
        <taxon>Monosiga</taxon>
    </lineage>
</organism>